<organism evidence="7 8">
    <name type="scientific">Agathobaculum faecis</name>
    <dbReference type="NCBI Taxonomy" id="2763013"/>
    <lineage>
        <taxon>Bacteria</taxon>
        <taxon>Bacillati</taxon>
        <taxon>Bacillota</taxon>
        <taxon>Clostridia</taxon>
        <taxon>Eubacteriales</taxon>
        <taxon>Butyricicoccaceae</taxon>
        <taxon>Agathobaculum</taxon>
    </lineage>
</organism>
<evidence type="ECO:0000313" key="8">
    <source>
        <dbReference type="Proteomes" id="UP000606499"/>
    </source>
</evidence>
<dbReference type="FunFam" id="3.30.420.40:FF:000217">
    <property type="entry name" value="2-hydroxyisocaproyl-CoA dehydratase activator"/>
    <property type="match status" value="1"/>
</dbReference>
<evidence type="ECO:0000256" key="4">
    <source>
        <dbReference type="ARBA" id="ARBA00023004"/>
    </source>
</evidence>
<feature type="domain" description="ATPase BadF/BadG/BcrA/BcrD type" evidence="6">
    <location>
        <begin position="5"/>
        <end position="252"/>
    </location>
</feature>
<dbReference type="InterPro" id="IPR043129">
    <property type="entry name" value="ATPase_NBD"/>
</dbReference>
<evidence type="ECO:0000259" key="6">
    <source>
        <dbReference type="Pfam" id="PF01869"/>
    </source>
</evidence>
<keyword evidence="5" id="KW-0411">Iron-sulfur</keyword>
<evidence type="ECO:0000313" key="7">
    <source>
        <dbReference type="EMBL" id="MBC5726089.1"/>
    </source>
</evidence>
<dbReference type="PANTHER" id="PTHR32329">
    <property type="entry name" value="BIFUNCTIONAL PROTEIN [INCLUDES 2-HYDROXYACYL-COA DEHYDRATASE (N-TER) AND ITS ACTIVATOR DOMAIN (C_TERM)-RELATED"/>
    <property type="match status" value="1"/>
</dbReference>
<proteinExistence type="predicted"/>
<name>A0A923RWL7_9FIRM</name>
<protein>
    <submittedName>
        <fullName evidence="7">2-hydroxyglutaryl-CoA dehydratase</fullName>
    </submittedName>
</protein>
<keyword evidence="4" id="KW-0408">Iron</keyword>
<dbReference type="NCBIfam" id="TIGR00241">
    <property type="entry name" value="CoA_E_activ"/>
    <property type="match status" value="1"/>
</dbReference>
<accession>A0A923RWL7</accession>
<reference evidence="7" key="1">
    <citation type="submission" date="2020-08" db="EMBL/GenBank/DDBJ databases">
        <title>Genome public.</title>
        <authorList>
            <person name="Liu C."/>
            <person name="Sun Q."/>
        </authorList>
    </citation>
    <scope>NUCLEOTIDE SEQUENCE</scope>
    <source>
        <strain evidence="7">NSJ-28</strain>
    </source>
</reference>
<dbReference type="GO" id="GO:0046872">
    <property type="term" value="F:metal ion binding"/>
    <property type="evidence" value="ECO:0007669"/>
    <property type="project" value="UniProtKB-KW"/>
</dbReference>
<keyword evidence="8" id="KW-1185">Reference proteome</keyword>
<dbReference type="Pfam" id="PF01869">
    <property type="entry name" value="BcrAD_BadFG"/>
    <property type="match status" value="1"/>
</dbReference>
<dbReference type="InterPro" id="IPR051805">
    <property type="entry name" value="Dehydratase_Activator_Redct"/>
</dbReference>
<gene>
    <name evidence="7" type="ORF">H8S45_11550</name>
</gene>
<dbReference type="GO" id="GO:0051536">
    <property type="term" value="F:iron-sulfur cluster binding"/>
    <property type="evidence" value="ECO:0007669"/>
    <property type="project" value="UniProtKB-KW"/>
</dbReference>
<dbReference type="RefSeq" id="WP_054327915.1">
    <property type="nucleotide sequence ID" value="NZ_JACOPL010000011.1"/>
</dbReference>
<dbReference type="Gene3D" id="3.30.420.40">
    <property type="match status" value="2"/>
</dbReference>
<dbReference type="AlphaFoldDB" id="A0A923RWL7"/>
<comment type="cofactor">
    <cofactor evidence="1">
        <name>[4Fe-4S] cluster</name>
        <dbReference type="ChEBI" id="CHEBI:49883"/>
    </cofactor>
</comment>
<dbReference type="InterPro" id="IPR008275">
    <property type="entry name" value="CoA_E_activase_dom"/>
</dbReference>
<evidence type="ECO:0000256" key="3">
    <source>
        <dbReference type="ARBA" id="ARBA00022723"/>
    </source>
</evidence>
<sequence length="259" mass="27119">MFAAGIDIGSTASKAVILAADGGIAAKAIVPIGTGTVGPARVFAQALEKAGITRDDIQWITATGYGRFSFEGINDQKSELSCHARGIAHLLPATRTIVDIGGQDIKVMRINGKGMLLNFVMNDKCAAGTGRFLDTMAKVLDVEVTDLSDLSFQADEAAEISSTCTVFAESEVISKLAANIRLENIVSGIHKSVARRVASLVQRCGIQPEVAMSGGVALNKGLVHSLEEEIKHPIQVHEDCQLAGALGAALYALGSMRSA</sequence>
<comment type="caution">
    <text evidence="7">The sequence shown here is derived from an EMBL/GenBank/DDBJ whole genome shotgun (WGS) entry which is preliminary data.</text>
</comment>
<dbReference type="Proteomes" id="UP000606499">
    <property type="component" value="Unassembled WGS sequence"/>
</dbReference>
<comment type="subunit">
    <text evidence="2">Homodimer.</text>
</comment>
<evidence type="ECO:0000256" key="5">
    <source>
        <dbReference type="ARBA" id="ARBA00023014"/>
    </source>
</evidence>
<dbReference type="PANTHER" id="PTHR32329:SF2">
    <property type="entry name" value="BIFUNCTIONAL PROTEIN [INCLUDES 2-HYDROXYACYL-COA DEHYDRATASE (N-TER) AND ITS ACTIVATOR DOMAIN (C_TERM)"/>
    <property type="match status" value="1"/>
</dbReference>
<evidence type="ECO:0000256" key="2">
    <source>
        <dbReference type="ARBA" id="ARBA00011738"/>
    </source>
</evidence>
<dbReference type="InterPro" id="IPR002731">
    <property type="entry name" value="ATPase_BadF"/>
</dbReference>
<evidence type="ECO:0000256" key="1">
    <source>
        <dbReference type="ARBA" id="ARBA00001966"/>
    </source>
</evidence>
<dbReference type="EMBL" id="JACOPL010000011">
    <property type="protein sequence ID" value="MBC5726089.1"/>
    <property type="molecule type" value="Genomic_DNA"/>
</dbReference>
<dbReference type="SUPFAM" id="SSF53067">
    <property type="entry name" value="Actin-like ATPase domain"/>
    <property type="match status" value="1"/>
</dbReference>
<keyword evidence="3" id="KW-0479">Metal-binding</keyword>